<sequence>MRISPLILVIAALFIGEAGMAAAQGNVNNHPTSPNDWNAEVPKGWSTGGNAPLDYGSLYGGVPDGKRAAVLRSHHRLAENEFGTLMQTISADAYRGKRVRLSAMVSAEKSLSKGRIALWMRVNDATGRVTAFDDMQTGSIAAGTGWLRQEIVLDVPDQAASITFGILLAGGEDGCCWGRLAASDFRLQAVGGDVATTADTLASMPQAPVNPDFSE</sequence>
<keyword evidence="1" id="KW-0732">Signal</keyword>
<evidence type="ECO:0000313" key="2">
    <source>
        <dbReference type="EMBL" id="SFN33701.1"/>
    </source>
</evidence>
<dbReference type="STRING" id="578942.SAMN05216289_11548"/>
<dbReference type="Gene3D" id="2.60.120.260">
    <property type="entry name" value="Galactose-binding domain-like"/>
    <property type="match status" value="1"/>
</dbReference>
<gene>
    <name evidence="2" type="ORF">SAMN05216289_11548</name>
</gene>
<feature type="chain" id="PRO_5011436229" evidence="1">
    <location>
        <begin position="24"/>
        <end position="215"/>
    </location>
</feature>
<feature type="signal peptide" evidence="1">
    <location>
        <begin position="1"/>
        <end position="23"/>
    </location>
</feature>
<protein>
    <submittedName>
        <fullName evidence="2">Uncharacterized protein</fullName>
    </submittedName>
</protein>
<dbReference type="Proteomes" id="UP000198575">
    <property type="component" value="Unassembled WGS sequence"/>
</dbReference>
<reference evidence="2 3" key="1">
    <citation type="submission" date="2016-10" db="EMBL/GenBank/DDBJ databases">
        <authorList>
            <person name="de Groot N.N."/>
        </authorList>
    </citation>
    <scope>NUCLEOTIDE SEQUENCE [LARGE SCALE GENOMIC DNA]</scope>
    <source>
        <strain evidence="2 3">CGMCC 1.7659</strain>
    </source>
</reference>
<keyword evidence="3" id="KW-1185">Reference proteome</keyword>
<organism evidence="2 3">
    <name type="scientific">Dokdonella immobilis</name>
    <dbReference type="NCBI Taxonomy" id="578942"/>
    <lineage>
        <taxon>Bacteria</taxon>
        <taxon>Pseudomonadati</taxon>
        <taxon>Pseudomonadota</taxon>
        <taxon>Gammaproteobacteria</taxon>
        <taxon>Lysobacterales</taxon>
        <taxon>Rhodanobacteraceae</taxon>
        <taxon>Dokdonella</taxon>
    </lineage>
</organism>
<accession>A0A1I4Y6N4</accession>
<name>A0A1I4Y6N4_9GAMM</name>
<dbReference type="RefSeq" id="WP_092408036.1">
    <property type="nucleotide sequence ID" value="NZ_FOVF01000015.1"/>
</dbReference>
<evidence type="ECO:0000256" key="1">
    <source>
        <dbReference type="SAM" id="SignalP"/>
    </source>
</evidence>
<dbReference type="OrthoDB" id="8365150at2"/>
<evidence type="ECO:0000313" key="3">
    <source>
        <dbReference type="Proteomes" id="UP000198575"/>
    </source>
</evidence>
<proteinExistence type="predicted"/>
<dbReference type="AlphaFoldDB" id="A0A1I4Y6N4"/>
<dbReference type="EMBL" id="FOVF01000015">
    <property type="protein sequence ID" value="SFN33701.1"/>
    <property type="molecule type" value="Genomic_DNA"/>
</dbReference>